<dbReference type="EMBL" id="JYDJ01000358">
    <property type="protein sequence ID" value="KRX36529.1"/>
    <property type="molecule type" value="Genomic_DNA"/>
</dbReference>
<protein>
    <submittedName>
        <fullName evidence="1">Uncharacterized protein</fullName>
    </submittedName>
</protein>
<gene>
    <name evidence="1" type="ORF">T05_12835</name>
</gene>
<accession>A0A0V0TC34</accession>
<proteinExistence type="predicted"/>
<evidence type="ECO:0000313" key="1">
    <source>
        <dbReference type="EMBL" id="KRX36529.1"/>
    </source>
</evidence>
<organism evidence="1 2">
    <name type="scientific">Trichinella murrelli</name>
    <dbReference type="NCBI Taxonomy" id="144512"/>
    <lineage>
        <taxon>Eukaryota</taxon>
        <taxon>Metazoa</taxon>
        <taxon>Ecdysozoa</taxon>
        <taxon>Nematoda</taxon>
        <taxon>Enoplea</taxon>
        <taxon>Dorylaimia</taxon>
        <taxon>Trichinellida</taxon>
        <taxon>Trichinellidae</taxon>
        <taxon>Trichinella</taxon>
    </lineage>
</organism>
<reference evidence="1 2" key="1">
    <citation type="submission" date="2015-01" db="EMBL/GenBank/DDBJ databases">
        <title>Evolution of Trichinella species and genotypes.</title>
        <authorList>
            <person name="Korhonen P.K."/>
            <person name="Edoardo P."/>
            <person name="Giuseppe L.R."/>
            <person name="Gasser R.B."/>
        </authorList>
    </citation>
    <scope>NUCLEOTIDE SEQUENCE [LARGE SCALE GENOMIC DNA]</scope>
    <source>
        <strain evidence="1">ISS417</strain>
    </source>
</reference>
<dbReference type="Proteomes" id="UP000055048">
    <property type="component" value="Unassembled WGS sequence"/>
</dbReference>
<name>A0A0V0TC34_9BILA</name>
<dbReference type="AlphaFoldDB" id="A0A0V0TC34"/>
<evidence type="ECO:0000313" key="2">
    <source>
        <dbReference type="Proteomes" id="UP000055048"/>
    </source>
</evidence>
<sequence length="327" mass="36663">MRCSPILSNLQIRQYIRHSLFHVQVIQRRKSTTVGVPPVGTVSKFCLLPNGNSSSSSCFSFLVFRRKLTNSKVRSLRQLILPRLSETVVLVVCRITSPLPTLSPKLDRRIQVTFSCPARTLRSIGDDPMDARLQYSLELSLDNGQTIADGLSRYFFWCTYINIGTAVVACLNCQSGDSVTARTVGSTYYPGDNHATYSPPSAALFPFSRTGTDTPMVLYRIHQKQLMASSPAASFTVRSFPVSAISKGMFYKVPDRPFSSSAADENKSRTISKCSNNLHVTSHRWRLTVQIPFHVYRNGHRSLGSFLITFALIRRHPYNRRSSNSVQ</sequence>
<comment type="caution">
    <text evidence="1">The sequence shown here is derived from an EMBL/GenBank/DDBJ whole genome shotgun (WGS) entry which is preliminary data.</text>
</comment>
<keyword evidence="2" id="KW-1185">Reference proteome</keyword>